<evidence type="ECO:0000259" key="2">
    <source>
        <dbReference type="Pfam" id="PF14647"/>
    </source>
</evidence>
<evidence type="ECO:0008006" key="6">
    <source>
        <dbReference type="Google" id="ProtNLM"/>
    </source>
</evidence>
<sequence length="404" mass="46104">MASEIEIHIAQNCPWDKLPLNVKQLLGNSQKEYEKHVAEYSIKTQQRYRGNLVRQIIKNERNYYEEVLSYSRSHLMMYPYHLSDVVVKGLRVTPFQYYISILTDIMTAEKSYDSLPNFTAADCLRLLGIGRNQYIDLMNQCRSSRKLFRKKNVRDLLPPLPCEITIDPWWLVCVGCVTEEDIKSLVKEREKVVIDYLIDVGSQRAGDLDKECVHSLYTKGLVYIEVPISPSDCISVPPLEGFVMNRVLGDYLESLMYKIFVSIDEHTPVSELAKVLEIDLALVKVAVSLFCRLGFANKKNAEMPSFELHPSWESTMAPTMKKLPTTADDLLLIELESALAETMPGDGEDLGLSTPRTPTDEAMFSFNNQAKRIAFLYDSTLTAFLMMGNLSQVWKWDDIEGVVL</sequence>
<evidence type="ECO:0000259" key="3">
    <source>
        <dbReference type="Pfam" id="PF14648"/>
    </source>
</evidence>
<feature type="domain" description="FAM91 N-terminal" evidence="2">
    <location>
        <begin position="8"/>
        <end position="313"/>
    </location>
</feature>
<evidence type="ECO:0000256" key="1">
    <source>
        <dbReference type="ARBA" id="ARBA00010319"/>
    </source>
</evidence>
<dbReference type="Pfam" id="PF14648">
    <property type="entry name" value="FAM91_C"/>
    <property type="match status" value="1"/>
</dbReference>
<comment type="similarity">
    <text evidence="1">Belongs to the FAM91 family.</text>
</comment>
<dbReference type="PROSITE" id="PS50096">
    <property type="entry name" value="IQ"/>
    <property type="match status" value="1"/>
</dbReference>
<dbReference type="Pfam" id="PF14647">
    <property type="entry name" value="FAM91_N"/>
    <property type="match status" value="1"/>
</dbReference>
<dbReference type="InterPro" id="IPR028091">
    <property type="entry name" value="FAM91_N_dom"/>
</dbReference>
<evidence type="ECO:0000313" key="4">
    <source>
        <dbReference type="EMBL" id="KAK7068502.1"/>
    </source>
</evidence>
<dbReference type="AlphaFoldDB" id="A0AAN8WLT0"/>
<evidence type="ECO:0000313" key="5">
    <source>
        <dbReference type="Proteomes" id="UP001381693"/>
    </source>
</evidence>
<dbReference type="InterPro" id="IPR028097">
    <property type="entry name" value="FAM91_C_dom"/>
</dbReference>
<dbReference type="EMBL" id="JAXCGZ010017217">
    <property type="protein sequence ID" value="KAK7068502.1"/>
    <property type="molecule type" value="Genomic_DNA"/>
</dbReference>
<dbReference type="InterPro" id="IPR039199">
    <property type="entry name" value="FAM91"/>
</dbReference>
<organism evidence="4 5">
    <name type="scientific">Halocaridina rubra</name>
    <name type="common">Hawaiian red shrimp</name>
    <dbReference type="NCBI Taxonomy" id="373956"/>
    <lineage>
        <taxon>Eukaryota</taxon>
        <taxon>Metazoa</taxon>
        <taxon>Ecdysozoa</taxon>
        <taxon>Arthropoda</taxon>
        <taxon>Crustacea</taxon>
        <taxon>Multicrustacea</taxon>
        <taxon>Malacostraca</taxon>
        <taxon>Eumalacostraca</taxon>
        <taxon>Eucarida</taxon>
        <taxon>Decapoda</taxon>
        <taxon>Pleocyemata</taxon>
        <taxon>Caridea</taxon>
        <taxon>Atyoidea</taxon>
        <taxon>Atyidae</taxon>
        <taxon>Halocaridina</taxon>
    </lineage>
</organism>
<keyword evidence="5" id="KW-1185">Reference proteome</keyword>
<dbReference type="Proteomes" id="UP001381693">
    <property type="component" value="Unassembled WGS sequence"/>
</dbReference>
<reference evidence="4 5" key="1">
    <citation type="submission" date="2023-11" db="EMBL/GenBank/DDBJ databases">
        <title>Halocaridina rubra genome assembly.</title>
        <authorList>
            <person name="Smith C."/>
        </authorList>
    </citation>
    <scope>NUCLEOTIDE SEQUENCE [LARGE SCALE GENOMIC DNA]</scope>
    <source>
        <strain evidence="4">EP-1</strain>
        <tissue evidence="4">Whole</tissue>
    </source>
</reference>
<name>A0AAN8WLT0_HALRR</name>
<dbReference type="PANTHER" id="PTHR28441:SF2">
    <property type="entry name" value="PROTEIN FAM91A1"/>
    <property type="match status" value="1"/>
</dbReference>
<protein>
    <recommendedName>
        <fullName evidence="6">Protein FAM91A1</fullName>
    </recommendedName>
</protein>
<proteinExistence type="inferred from homology"/>
<feature type="domain" description="FAM91 C-terminal" evidence="3">
    <location>
        <begin position="370"/>
        <end position="395"/>
    </location>
</feature>
<gene>
    <name evidence="4" type="ORF">SK128_025598</name>
</gene>
<dbReference type="PANTHER" id="PTHR28441">
    <property type="entry name" value="PROTEIN FAM91A1"/>
    <property type="match status" value="1"/>
</dbReference>
<comment type="caution">
    <text evidence="4">The sequence shown here is derived from an EMBL/GenBank/DDBJ whole genome shotgun (WGS) entry which is preliminary data.</text>
</comment>
<accession>A0AAN8WLT0</accession>